<evidence type="ECO:0000256" key="7">
    <source>
        <dbReference type="ARBA" id="ARBA00023136"/>
    </source>
</evidence>
<keyword evidence="7 8" id="KW-0472">Membrane</keyword>
<evidence type="ECO:0000256" key="1">
    <source>
        <dbReference type="ARBA" id="ARBA00004651"/>
    </source>
</evidence>
<dbReference type="PANTHER" id="PTHR30269">
    <property type="entry name" value="TRANSMEMBRANE PROTEIN YFCA"/>
    <property type="match status" value="1"/>
</dbReference>
<feature type="transmembrane region" description="Helical" evidence="8">
    <location>
        <begin position="7"/>
        <end position="37"/>
    </location>
</feature>
<sequence>MFDTISIISIVLLAAFIQGLTGFGFGLIALPLLGFFIDIKTNVPLIVLLAVFISMTLSWQLRSHIHAKTIGILMAATIPGIVLGVYVLKLLSASTLSIGLGVIMVLFTIYQLLLKPKTRELGHTVACIAGFSSGVLGGSIGAGGPPVIIYSTIQPWSKDRSKATLAAYFTISAWAIVATHAYTGLITKTVLYHFMTTFPALIGGTLLGTFAYTRISDHGYRNIALILVLILGGILIYRNIQ</sequence>
<feature type="transmembrane region" description="Helical" evidence="8">
    <location>
        <begin position="190"/>
        <end position="213"/>
    </location>
</feature>
<dbReference type="Proteomes" id="UP001053296">
    <property type="component" value="Chromosome"/>
</dbReference>
<organism evidence="9 10">
    <name type="scientific">Pseudodesulfovibrio sediminis</name>
    <dbReference type="NCBI Taxonomy" id="2810563"/>
    <lineage>
        <taxon>Bacteria</taxon>
        <taxon>Pseudomonadati</taxon>
        <taxon>Thermodesulfobacteriota</taxon>
        <taxon>Desulfovibrionia</taxon>
        <taxon>Desulfovibrionales</taxon>
        <taxon>Desulfovibrionaceae</taxon>
    </lineage>
</organism>
<keyword evidence="5 8" id="KW-0812">Transmembrane</keyword>
<reference evidence="9" key="1">
    <citation type="journal article" date="2022" name="Arch. Microbiol.">
        <title>Pseudodesulfovibrio sediminis sp. nov., a mesophilic and neutrophilic sulfate-reducing bacterium isolated from sediment of a brackish lake.</title>
        <authorList>
            <person name="Takahashi A."/>
            <person name="Kojima H."/>
            <person name="Watanabe M."/>
            <person name="Fukui M."/>
        </authorList>
    </citation>
    <scope>NUCLEOTIDE SEQUENCE</scope>
    <source>
        <strain evidence="9">SF6</strain>
    </source>
</reference>
<feature type="transmembrane region" description="Helical" evidence="8">
    <location>
        <begin position="125"/>
        <end position="153"/>
    </location>
</feature>
<evidence type="ECO:0000313" key="9">
    <source>
        <dbReference type="EMBL" id="BCS87264.1"/>
    </source>
</evidence>
<comment type="similarity">
    <text evidence="2 8">Belongs to the 4-toluene sulfonate uptake permease (TSUP) (TC 2.A.102) family.</text>
</comment>
<proteinExistence type="inferred from homology"/>
<dbReference type="EMBL" id="AP024485">
    <property type="protein sequence ID" value="BCS87264.1"/>
    <property type="molecule type" value="Genomic_DNA"/>
</dbReference>
<dbReference type="PANTHER" id="PTHR30269:SF37">
    <property type="entry name" value="MEMBRANE TRANSPORTER PROTEIN"/>
    <property type="match status" value="1"/>
</dbReference>
<accession>A0ABM7P3B0</accession>
<evidence type="ECO:0000313" key="10">
    <source>
        <dbReference type="Proteomes" id="UP001053296"/>
    </source>
</evidence>
<protein>
    <recommendedName>
        <fullName evidence="8">Probable membrane transporter protein</fullName>
    </recommendedName>
</protein>
<dbReference type="Pfam" id="PF01925">
    <property type="entry name" value="TauE"/>
    <property type="match status" value="1"/>
</dbReference>
<feature type="transmembrane region" description="Helical" evidence="8">
    <location>
        <begin position="219"/>
        <end position="237"/>
    </location>
</feature>
<keyword evidence="6 8" id="KW-1133">Transmembrane helix</keyword>
<evidence type="ECO:0000256" key="3">
    <source>
        <dbReference type="ARBA" id="ARBA00022448"/>
    </source>
</evidence>
<evidence type="ECO:0000256" key="4">
    <source>
        <dbReference type="ARBA" id="ARBA00022475"/>
    </source>
</evidence>
<comment type="subcellular location">
    <subcellularLocation>
        <location evidence="1 8">Cell membrane</location>
        <topology evidence="1 8">Multi-pass membrane protein</topology>
    </subcellularLocation>
</comment>
<keyword evidence="4 8" id="KW-1003">Cell membrane</keyword>
<keyword evidence="10" id="KW-1185">Reference proteome</keyword>
<evidence type="ECO:0000256" key="6">
    <source>
        <dbReference type="ARBA" id="ARBA00022989"/>
    </source>
</evidence>
<evidence type="ECO:0000256" key="5">
    <source>
        <dbReference type="ARBA" id="ARBA00022692"/>
    </source>
</evidence>
<dbReference type="RefSeq" id="WP_229593334.1">
    <property type="nucleotide sequence ID" value="NZ_AP024485.1"/>
</dbReference>
<feature type="transmembrane region" description="Helical" evidence="8">
    <location>
        <begin position="43"/>
        <end position="61"/>
    </location>
</feature>
<dbReference type="InterPro" id="IPR052017">
    <property type="entry name" value="TSUP"/>
</dbReference>
<keyword evidence="3" id="KW-0813">Transport</keyword>
<feature type="transmembrane region" description="Helical" evidence="8">
    <location>
        <begin position="165"/>
        <end position="183"/>
    </location>
</feature>
<gene>
    <name evidence="9" type="ORF">PSDVSF_05060</name>
</gene>
<name>A0ABM7P3B0_9BACT</name>
<feature type="transmembrane region" description="Helical" evidence="8">
    <location>
        <begin position="94"/>
        <end position="113"/>
    </location>
</feature>
<dbReference type="InterPro" id="IPR002781">
    <property type="entry name" value="TM_pro_TauE-like"/>
</dbReference>
<evidence type="ECO:0000256" key="8">
    <source>
        <dbReference type="RuleBase" id="RU363041"/>
    </source>
</evidence>
<feature type="transmembrane region" description="Helical" evidence="8">
    <location>
        <begin position="70"/>
        <end position="88"/>
    </location>
</feature>
<evidence type="ECO:0000256" key="2">
    <source>
        <dbReference type="ARBA" id="ARBA00009142"/>
    </source>
</evidence>